<reference evidence="1 2" key="1">
    <citation type="submission" date="2017-07" db="EMBL/GenBank/DDBJ databases">
        <authorList>
            <person name="Talla V."/>
            <person name="Backstrom N."/>
        </authorList>
    </citation>
    <scope>NUCLEOTIDE SEQUENCE [LARGE SCALE GENOMIC DNA]</scope>
</reference>
<dbReference type="GO" id="GO:0042721">
    <property type="term" value="C:TIM22 mitochondrial import inner membrane insertion complex"/>
    <property type="evidence" value="ECO:0007669"/>
    <property type="project" value="InterPro"/>
</dbReference>
<dbReference type="PANTHER" id="PTHR21435:SF1">
    <property type="entry name" value="MITOCHONDRIAL IMPORT INNER MEMBRANE TRANSLOCASE SUBUNIT TIM29"/>
    <property type="match status" value="1"/>
</dbReference>
<evidence type="ECO:0008006" key="3">
    <source>
        <dbReference type="Google" id="ProtNLM"/>
    </source>
</evidence>
<protein>
    <recommendedName>
        <fullName evidence="3">Mitochondrial import inner membrane translocase subunit Tim29</fullName>
    </recommendedName>
</protein>
<evidence type="ECO:0000313" key="1">
    <source>
        <dbReference type="EMBL" id="VVC95265.1"/>
    </source>
</evidence>
<dbReference type="GO" id="GO:0045039">
    <property type="term" value="P:protein insertion into mitochondrial inner membrane"/>
    <property type="evidence" value="ECO:0007669"/>
    <property type="project" value="TreeGrafter"/>
</dbReference>
<organism evidence="1 2">
    <name type="scientific">Leptidea sinapis</name>
    <dbReference type="NCBI Taxonomy" id="189913"/>
    <lineage>
        <taxon>Eukaryota</taxon>
        <taxon>Metazoa</taxon>
        <taxon>Ecdysozoa</taxon>
        <taxon>Arthropoda</taxon>
        <taxon>Hexapoda</taxon>
        <taxon>Insecta</taxon>
        <taxon>Pterygota</taxon>
        <taxon>Neoptera</taxon>
        <taxon>Endopterygota</taxon>
        <taxon>Lepidoptera</taxon>
        <taxon>Glossata</taxon>
        <taxon>Ditrysia</taxon>
        <taxon>Papilionoidea</taxon>
        <taxon>Pieridae</taxon>
        <taxon>Dismorphiinae</taxon>
        <taxon>Leptidea</taxon>
    </lineage>
</organism>
<dbReference type="AlphaFoldDB" id="A0A5E4QAI2"/>
<name>A0A5E4QAI2_9NEOP</name>
<dbReference type="PANTHER" id="PTHR21435">
    <property type="entry name" value="MITOCHONDRIAL IMPORT INNER MEMBRANE TRANSLOCASE SUBUNIT TIM29"/>
    <property type="match status" value="1"/>
</dbReference>
<dbReference type="Pfam" id="PF10171">
    <property type="entry name" value="Tim29"/>
    <property type="match status" value="1"/>
</dbReference>
<dbReference type="InterPro" id="IPR019322">
    <property type="entry name" value="TIMM29"/>
</dbReference>
<dbReference type="EMBL" id="FZQP02002227">
    <property type="protein sequence ID" value="VVC95265.1"/>
    <property type="molecule type" value="Genomic_DNA"/>
</dbReference>
<proteinExistence type="predicted"/>
<sequence>MNSAIIKVKTSANLVRNVQKRITLPEKLKGTIVEKWSNYWKNLFMDYTQMLQDLRTDMQDNPRKAFIWSSALAAAYVLAARNPSEIDFKDTVKRVTNDAILVSEECRNSKSIDHLRLIEQSYNEGVLHYRSLGVISIMYMSELNNECDLYKAHCSYLQPTYFGIFSRIIDIGMMGRWWNVFIKTTNYDVA</sequence>
<evidence type="ECO:0000313" key="2">
    <source>
        <dbReference type="Proteomes" id="UP000324832"/>
    </source>
</evidence>
<gene>
    <name evidence="1" type="ORF">LSINAPIS_LOCUS7017</name>
</gene>
<keyword evidence="2" id="KW-1185">Reference proteome</keyword>
<accession>A0A5E4QAI2</accession>
<dbReference type="Proteomes" id="UP000324832">
    <property type="component" value="Unassembled WGS sequence"/>
</dbReference>